<feature type="domain" description="SPFH" evidence="1">
    <location>
        <begin position="54"/>
        <end position="277"/>
    </location>
</feature>
<protein>
    <submittedName>
        <fullName evidence="2">Virion core protein (Lumpy skin disease virus)</fullName>
    </submittedName>
</protein>
<dbReference type="EMBL" id="CP009302">
    <property type="protein sequence ID" value="AJC12483.1"/>
    <property type="molecule type" value="Genomic_DNA"/>
</dbReference>
<dbReference type="InterPro" id="IPR033880">
    <property type="entry name" value="SPFH_YdjI"/>
</dbReference>
<dbReference type="STRING" id="1531429.JI75_07195"/>
<dbReference type="OrthoDB" id="9764015at2"/>
<dbReference type="PANTHER" id="PTHR37826">
    <property type="entry name" value="FLOTILLIN BAND_7_5 DOMAIN PROTEIN"/>
    <property type="match status" value="1"/>
</dbReference>
<dbReference type="KEGG" id="cbac:JI75_07195"/>
<reference evidence="2 3" key="2">
    <citation type="journal article" date="2015" name="Genome Announc.">
        <title>Complete Genome Sequence of Coriobacteriaceae Strain 68-1-3, a Novel Mucus-Degrading Isolate from the Swine Intestinal Tract.</title>
        <authorList>
            <person name="Looft T."/>
            <person name="Bayles D.O."/>
            <person name="Alt D.P."/>
            <person name="Stanton T.B."/>
        </authorList>
    </citation>
    <scope>NUCLEOTIDE SEQUENCE [LARGE SCALE GENOMIC DNA]</scope>
    <source>
        <strain evidence="2 3">68-1-3</strain>
    </source>
</reference>
<dbReference type="CDD" id="cd00350">
    <property type="entry name" value="rubredoxin_like"/>
    <property type="match status" value="1"/>
</dbReference>
<gene>
    <name evidence="2" type="ORF">JI75_07195</name>
</gene>
<dbReference type="CDD" id="cd03408">
    <property type="entry name" value="SPFH_like_u1"/>
    <property type="match status" value="1"/>
</dbReference>
<evidence type="ECO:0000313" key="3">
    <source>
        <dbReference type="Proteomes" id="UP000031121"/>
    </source>
</evidence>
<dbReference type="Pfam" id="PF13421">
    <property type="entry name" value="Band_7_1"/>
    <property type="match status" value="1"/>
</dbReference>
<reference evidence="3" key="1">
    <citation type="submission" date="2014-08" db="EMBL/GenBank/DDBJ databases">
        <title>Coriobacteriaceae sp. complete genome.</title>
        <authorList>
            <person name="Looft T."/>
            <person name="Bayles D.O."/>
            <person name="Stanton T.B."/>
        </authorList>
    </citation>
    <scope>NUCLEOTIDE SEQUENCE [LARGE SCALE GENOMIC DNA]</scope>
    <source>
        <strain evidence="3">68-1-3</strain>
    </source>
</reference>
<accession>A0A0A8B6M5</accession>
<dbReference type="PANTHER" id="PTHR37826:SF2">
    <property type="entry name" value="ZINC-RIBBON DOMAIN-CONTAINING PROTEIN"/>
    <property type="match status" value="1"/>
</dbReference>
<keyword evidence="3" id="KW-1185">Reference proteome</keyword>
<name>A0A0A8B6M5_9ACTN</name>
<sequence>MGLIKAAVGAGGGVLADTWLEFFNCDEMAADTLIIKGRKQTSSRGRSSNTKAEDNVISNGSKIAVNEGQCMIIVESGKIAEFCAEPGEYTYENSTEPSLFYGDLGEGIVNTFKQIGQRFKFGGDPGKDQRVYYINIKEIIGNKFGTTSPIPFRVVDKNVGLDIDLAIRTNGVYSFRITDPVRFYTNIAGNVAEKFTCADIEGQLRSEMLTALQPALARISAMGIRYSELPGHVTELTDALRGELSQAWGEARGLTLEKVALNSVNVSEEDAELIKEMQKAGALRDPGMAAGSLTAAQGDAMRAAAANENGALAGFMGFGMAQQAGGVSANQLFEMNAQRQASAAPTGADGPQGAVGAAVAAGAAGSWACPSCQTSNTGKFCSNCGTKKPEAANWFCPECGTQNAGKFCSNCGTPRP</sequence>
<dbReference type="RefSeq" id="WP_039689821.1">
    <property type="nucleotide sequence ID" value="NZ_CP009302.1"/>
</dbReference>
<dbReference type="Proteomes" id="UP000031121">
    <property type="component" value="Chromosome"/>
</dbReference>
<dbReference type="HOGENOM" id="CLU_042784_0_0_11"/>
<dbReference type="AlphaFoldDB" id="A0A0A8B6M5"/>
<evidence type="ECO:0000259" key="1">
    <source>
        <dbReference type="Pfam" id="PF13421"/>
    </source>
</evidence>
<evidence type="ECO:0000313" key="2">
    <source>
        <dbReference type="EMBL" id="AJC12483.1"/>
    </source>
</evidence>
<proteinExistence type="predicted"/>
<organism evidence="2 3">
    <name type="scientific">Berryella intestinalis</name>
    <dbReference type="NCBI Taxonomy" id="1531429"/>
    <lineage>
        <taxon>Bacteria</taxon>
        <taxon>Bacillati</taxon>
        <taxon>Actinomycetota</taxon>
        <taxon>Coriobacteriia</taxon>
        <taxon>Eggerthellales</taxon>
        <taxon>Eggerthellaceae</taxon>
        <taxon>Berryella</taxon>
    </lineage>
</organism>